<dbReference type="AlphaFoldDB" id="A0A1A7XH74"/>
<name>A0A1A7XH74_9TELE</name>
<gene>
    <name evidence="1" type="primary">Nfu_g_1_024396</name>
</gene>
<feature type="non-terminal residue" evidence="1">
    <location>
        <position position="1"/>
    </location>
</feature>
<organism evidence="1">
    <name type="scientific">Iconisemion striatum</name>
    <dbReference type="NCBI Taxonomy" id="60296"/>
    <lineage>
        <taxon>Eukaryota</taxon>
        <taxon>Metazoa</taxon>
        <taxon>Chordata</taxon>
        <taxon>Craniata</taxon>
        <taxon>Vertebrata</taxon>
        <taxon>Euteleostomi</taxon>
        <taxon>Actinopterygii</taxon>
        <taxon>Neopterygii</taxon>
        <taxon>Teleostei</taxon>
        <taxon>Neoteleostei</taxon>
        <taxon>Acanthomorphata</taxon>
        <taxon>Ovalentaria</taxon>
        <taxon>Atherinomorphae</taxon>
        <taxon>Cyprinodontiformes</taxon>
        <taxon>Nothobranchiidae</taxon>
        <taxon>Iconisemion</taxon>
    </lineage>
</organism>
<evidence type="ECO:0000313" key="1">
    <source>
        <dbReference type="EMBL" id="SBP17195.1"/>
    </source>
</evidence>
<proteinExistence type="predicted"/>
<protein>
    <submittedName>
        <fullName evidence="1">Uncharacterized protein</fullName>
    </submittedName>
</protein>
<dbReference type="EMBL" id="HADW01015795">
    <property type="protein sequence ID" value="SBP17195.1"/>
    <property type="molecule type" value="Transcribed_RNA"/>
</dbReference>
<reference evidence="1" key="2">
    <citation type="submission" date="2016-06" db="EMBL/GenBank/DDBJ databases">
        <title>The genome of a short-lived fish provides insights into sex chromosome evolution and the genetic control of aging.</title>
        <authorList>
            <person name="Reichwald K."/>
            <person name="Felder M."/>
            <person name="Petzold A."/>
            <person name="Koch P."/>
            <person name="Groth M."/>
            <person name="Platzer M."/>
        </authorList>
    </citation>
    <scope>NUCLEOTIDE SEQUENCE</scope>
    <source>
        <tissue evidence="1">Brain</tissue>
    </source>
</reference>
<feature type="non-terminal residue" evidence="1">
    <location>
        <position position="126"/>
    </location>
</feature>
<reference evidence="1" key="1">
    <citation type="submission" date="2016-05" db="EMBL/GenBank/DDBJ databases">
        <authorList>
            <person name="Lavstsen T."/>
            <person name="Jespersen J.S."/>
        </authorList>
    </citation>
    <scope>NUCLEOTIDE SEQUENCE</scope>
    <source>
        <tissue evidence="1">Brain</tissue>
    </source>
</reference>
<sequence length="126" mass="14019">LLVILNIHIDDDSDHFARRSLTLSLTQHDSGPTHTRGHTLNLVFTLGLNVDSVSPRGRLYIRSPQNFFNLSVSASPPPALHLVSSCFLNESAARKFSAAFNPQQLQIISKLPFFSRILEKVVAKQL</sequence>
<accession>A0A1A7XH74</accession>